<evidence type="ECO:0000313" key="6">
    <source>
        <dbReference type="EMBL" id="KAG5606982.1"/>
    </source>
</evidence>
<keyword evidence="7" id="KW-1185">Reference proteome</keyword>
<evidence type="ECO:0000256" key="1">
    <source>
        <dbReference type="ARBA" id="ARBA00004613"/>
    </source>
</evidence>
<feature type="chain" id="PRO_5039935393" evidence="5">
    <location>
        <begin position="30"/>
        <end position="347"/>
    </location>
</feature>
<dbReference type="Gene3D" id="2.40.40.10">
    <property type="entry name" value="RlpA-like domain"/>
    <property type="match status" value="2"/>
</dbReference>
<keyword evidence="4 5" id="KW-0732">Signal</keyword>
<evidence type="ECO:0000256" key="3">
    <source>
        <dbReference type="ARBA" id="ARBA00022525"/>
    </source>
</evidence>
<dbReference type="InterPro" id="IPR036908">
    <property type="entry name" value="RlpA-like_sf"/>
</dbReference>
<sequence length="347" mass="37902">MKMNSSPKVAILIILTIILVSTPISCAMAQPSSCNPKCCKPGKSYTTYKCSPSISGKTKAVLTINSFQKGGDGGGKSECDNKYHSDNTPVVALSTGWFSGEKRCMQNITIYGNGRQTNAMVVDECDSTMGCDDVHDYQPPCDNNIVDASKAVWKALRNIRLCTKSLIVLLILSTICSFSESRLQICKPSSKIKAKKPPNGHCNIEEDDICCIKDKIYTTYKCSPQVSSKTKAILSLNSFEKGGDGDRDGPSKCDDKYHSDDTHVVALSTGWYNGGGRCLSNITINGNGRSVNAMVVDECDSTMGCDEKHDYQPPCQNNLVIASQGVWRALHVPMNEWGELDITWFDE</sequence>
<dbReference type="InterPro" id="IPR039271">
    <property type="entry name" value="Kiwellin-like"/>
</dbReference>
<dbReference type="Proteomes" id="UP000824120">
    <property type="component" value="Chromosome 5"/>
</dbReference>
<evidence type="ECO:0000256" key="4">
    <source>
        <dbReference type="ARBA" id="ARBA00022729"/>
    </source>
</evidence>
<evidence type="ECO:0000256" key="2">
    <source>
        <dbReference type="ARBA" id="ARBA00005592"/>
    </source>
</evidence>
<reference evidence="6 7" key="1">
    <citation type="submission" date="2020-09" db="EMBL/GenBank/DDBJ databases">
        <title>De no assembly of potato wild relative species, Solanum commersonii.</title>
        <authorList>
            <person name="Cho K."/>
        </authorList>
    </citation>
    <scope>NUCLEOTIDE SEQUENCE [LARGE SCALE GENOMIC DNA]</scope>
    <source>
        <strain evidence="6">LZ3.2</strain>
        <tissue evidence="6">Leaf</tissue>
    </source>
</reference>
<evidence type="ECO:0000256" key="5">
    <source>
        <dbReference type="SAM" id="SignalP"/>
    </source>
</evidence>
<proteinExistence type="inferred from homology"/>
<gene>
    <name evidence="6" type="ORF">H5410_028474</name>
</gene>
<evidence type="ECO:0000313" key="7">
    <source>
        <dbReference type="Proteomes" id="UP000824120"/>
    </source>
</evidence>
<dbReference type="PANTHER" id="PTHR33191:SF58">
    <property type="entry name" value="RIPENING-RELATED PROTEIN 1"/>
    <property type="match status" value="1"/>
</dbReference>
<comment type="similarity">
    <text evidence="2">Belongs to the kiwellin family.</text>
</comment>
<comment type="subcellular location">
    <subcellularLocation>
        <location evidence="1">Secreted</location>
    </subcellularLocation>
</comment>
<dbReference type="SUPFAM" id="SSF50685">
    <property type="entry name" value="Barwin-like endoglucanases"/>
    <property type="match status" value="2"/>
</dbReference>
<feature type="signal peptide" evidence="5">
    <location>
        <begin position="1"/>
        <end position="29"/>
    </location>
</feature>
<dbReference type="AlphaFoldDB" id="A0A9J5Z7M3"/>
<protein>
    <submittedName>
        <fullName evidence="6">Uncharacterized protein</fullName>
    </submittedName>
</protein>
<dbReference type="EMBL" id="JACXVP010000005">
    <property type="protein sequence ID" value="KAG5606982.1"/>
    <property type="molecule type" value="Genomic_DNA"/>
</dbReference>
<organism evidence="6 7">
    <name type="scientific">Solanum commersonii</name>
    <name type="common">Commerson's wild potato</name>
    <name type="synonym">Commerson's nightshade</name>
    <dbReference type="NCBI Taxonomy" id="4109"/>
    <lineage>
        <taxon>Eukaryota</taxon>
        <taxon>Viridiplantae</taxon>
        <taxon>Streptophyta</taxon>
        <taxon>Embryophyta</taxon>
        <taxon>Tracheophyta</taxon>
        <taxon>Spermatophyta</taxon>
        <taxon>Magnoliopsida</taxon>
        <taxon>eudicotyledons</taxon>
        <taxon>Gunneridae</taxon>
        <taxon>Pentapetalae</taxon>
        <taxon>asterids</taxon>
        <taxon>lamiids</taxon>
        <taxon>Solanales</taxon>
        <taxon>Solanaceae</taxon>
        <taxon>Solanoideae</taxon>
        <taxon>Solaneae</taxon>
        <taxon>Solanum</taxon>
    </lineage>
</organism>
<keyword evidence="3" id="KW-0964">Secreted</keyword>
<dbReference type="Pfam" id="PF24300">
    <property type="entry name" value="KWL1"/>
    <property type="match status" value="2"/>
</dbReference>
<name>A0A9J5Z7M3_SOLCO</name>
<dbReference type="PANTHER" id="PTHR33191">
    <property type="entry name" value="RIPENING-RELATED PROTEIN 2-RELATED"/>
    <property type="match status" value="1"/>
</dbReference>
<dbReference type="GO" id="GO:0005576">
    <property type="term" value="C:extracellular region"/>
    <property type="evidence" value="ECO:0007669"/>
    <property type="project" value="UniProtKB-SubCell"/>
</dbReference>
<comment type="caution">
    <text evidence="6">The sequence shown here is derived from an EMBL/GenBank/DDBJ whole genome shotgun (WGS) entry which is preliminary data.</text>
</comment>
<accession>A0A9J5Z7M3</accession>
<dbReference type="OrthoDB" id="406505at2759"/>
<dbReference type="CDD" id="cd22270">
    <property type="entry name" value="DPBB_kiwellin-like"/>
    <property type="match status" value="2"/>
</dbReference>